<dbReference type="CDD" id="cd01949">
    <property type="entry name" value="GGDEF"/>
    <property type="match status" value="1"/>
</dbReference>
<evidence type="ECO:0000259" key="2">
    <source>
        <dbReference type="PROSITE" id="PS50883"/>
    </source>
</evidence>
<evidence type="ECO:0000259" key="3">
    <source>
        <dbReference type="PROSITE" id="PS50887"/>
    </source>
</evidence>
<dbReference type="SMART" id="SM00091">
    <property type="entry name" value="PAS"/>
    <property type="match status" value="2"/>
</dbReference>
<dbReference type="InterPro" id="IPR052155">
    <property type="entry name" value="Biofilm_reg_signaling"/>
</dbReference>
<accession>A0A143HD01</accession>
<dbReference type="Pfam" id="PF00563">
    <property type="entry name" value="EAL"/>
    <property type="match status" value="1"/>
</dbReference>
<dbReference type="Proteomes" id="UP000076021">
    <property type="component" value="Chromosome"/>
</dbReference>
<evidence type="ECO:0000313" key="5">
    <source>
        <dbReference type="Proteomes" id="UP000076021"/>
    </source>
</evidence>
<evidence type="ECO:0008006" key="6">
    <source>
        <dbReference type="Google" id="ProtNLM"/>
    </source>
</evidence>
<dbReference type="CDD" id="cd00130">
    <property type="entry name" value="PAS"/>
    <property type="match status" value="1"/>
</dbReference>
<dbReference type="EMBL" id="CP014806">
    <property type="protein sequence ID" value="AMW99350.1"/>
    <property type="molecule type" value="Genomic_DNA"/>
</dbReference>
<sequence>MADKNFENLIHLNSPLIPNSNPFSQEESPITFALLNMLSSLAENHPDTFLILSSSGKVIIQNKETFPILGEEINEIQDFESIAKKSYRTIHTAFSHAVSGNTQRYEIEVTNYKYGTLHVLFTFIPLIYEEKVEAVYLVMSDMTEQVKLKDTLLSSQKHLNNAQQIAEIGSFEYWIAEDRLKCSKHFFQLFGLPQTPSIKMEEPFKLVHPDDYRLIYDQVQKAIRGKDYTTEFRIYHGLTGNLRYIKVKAVVLWKNGKPYKLNGVIKDETAEKLLESELKDTIARYAFIFDNLTAGIWMRDAETGKMIFASKGMEDILKIPLETLYTDKDIWRNMVHPCHHHEIGPYLEKSAKGESAKFTYRLIDGAGDVKWLFEQTIPTTNEKGDATILFGFVTDITHEKFLEEKINHLARYDALTNLPNQHSIYEVMESLCNRKHPFALLYLDIDRLNIINDSLGYHIGDEALKTLANRFSKLMPPNSYFGRLNSNDFIVLLWKIQDKEEVYSLAEMLITVSRKPLTIQEFEMHLSTSIGISFYGIDGTDKQTLLENAHSALYHAKRQGKANYQVYSYTDSIHSYKKYNLDQDMRKAINNEEFEIFYQPQVEPISGAIYGAEALLRWNHPEWGYVSPGEFIPLAEENHLINAITDWVIEKVCAQLKNWKEKGIGLKPIAINISPTRFMKKGLAEYVKTLLSQYDISATFIELEITESTLLQNEKNVLSSLQQLRDLGIKIAIDDFGTGYSSLMSIRTFKPDIIKIDQIFTRHITSEGSVDKGIILSIIHLAKELGMTVVAEGVEEYEQLQFLLHNGCHYIQGYLFSKPLQKKDFYQILKTGSLSPSSACKLTIIDQERRAFIRFQLPTYVQADMTLIEMQNEKVEVGTNKILIENISFGGMKIISSMNLAIQPQMKYQFCFILLNKKFILNGVLKWQNEVKGSLFTYGVAFLLEEEDETSLASTIHLLNKLNESSKQIPDTDFICTNPVEYFSIYK</sequence>
<dbReference type="InterPro" id="IPR001633">
    <property type="entry name" value="EAL_dom"/>
</dbReference>
<dbReference type="SUPFAM" id="SSF55073">
    <property type="entry name" value="Nucleotide cyclase"/>
    <property type="match status" value="1"/>
</dbReference>
<dbReference type="Pfam" id="PF00990">
    <property type="entry name" value="GGDEF"/>
    <property type="match status" value="1"/>
</dbReference>
<feature type="domain" description="EAL" evidence="2">
    <location>
        <begin position="578"/>
        <end position="833"/>
    </location>
</feature>
<gene>
    <name evidence="4" type="ORF">ATY39_07655</name>
</gene>
<organism evidence="4 5">
    <name type="scientific">Rummeliibacillus stabekisii</name>
    <dbReference type="NCBI Taxonomy" id="241244"/>
    <lineage>
        <taxon>Bacteria</taxon>
        <taxon>Bacillati</taxon>
        <taxon>Bacillota</taxon>
        <taxon>Bacilli</taxon>
        <taxon>Bacillales</taxon>
        <taxon>Caryophanaceae</taxon>
        <taxon>Rummeliibacillus</taxon>
    </lineage>
</organism>
<dbReference type="OrthoDB" id="2624050at2"/>
<dbReference type="PANTHER" id="PTHR44757">
    <property type="entry name" value="DIGUANYLATE CYCLASE DGCP"/>
    <property type="match status" value="1"/>
</dbReference>
<dbReference type="PROSITE" id="PS50883">
    <property type="entry name" value="EAL"/>
    <property type="match status" value="1"/>
</dbReference>
<evidence type="ECO:0000259" key="1">
    <source>
        <dbReference type="PROSITE" id="PS50113"/>
    </source>
</evidence>
<protein>
    <recommendedName>
        <fullName evidence="6">Diguanylate cyclase</fullName>
    </recommendedName>
</protein>
<dbReference type="InterPro" id="IPR000160">
    <property type="entry name" value="GGDEF_dom"/>
</dbReference>
<feature type="domain" description="PAC" evidence="1">
    <location>
        <begin position="228"/>
        <end position="280"/>
    </location>
</feature>
<dbReference type="SUPFAM" id="SSF55785">
    <property type="entry name" value="PYP-like sensor domain (PAS domain)"/>
    <property type="match status" value="3"/>
</dbReference>
<dbReference type="PROSITE" id="PS50113">
    <property type="entry name" value="PAC"/>
    <property type="match status" value="2"/>
</dbReference>
<dbReference type="RefSeq" id="WP_066788096.1">
    <property type="nucleotide sequence ID" value="NZ_CP014806.1"/>
</dbReference>
<dbReference type="Gene3D" id="3.30.450.20">
    <property type="entry name" value="PAS domain"/>
    <property type="match status" value="2"/>
</dbReference>
<dbReference type="CDD" id="cd01948">
    <property type="entry name" value="EAL"/>
    <property type="match status" value="1"/>
</dbReference>
<dbReference type="InterPro" id="IPR035919">
    <property type="entry name" value="EAL_sf"/>
</dbReference>
<feature type="domain" description="PAC" evidence="1">
    <location>
        <begin position="356"/>
        <end position="408"/>
    </location>
</feature>
<dbReference type="Gene3D" id="3.30.70.270">
    <property type="match status" value="1"/>
</dbReference>
<dbReference type="InterPro" id="IPR000700">
    <property type="entry name" value="PAS-assoc_C"/>
</dbReference>
<proteinExistence type="predicted"/>
<dbReference type="SMART" id="SM00052">
    <property type="entry name" value="EAL"/>
    <property type="match status" value="1"/>
</dbReference>
<dbReference type="Gene3D" id="3.20.20.450">
    <property type="entry name" value="EAL domain"/>
    <property type="match status" value="1"/>
</dbReference>
<dbReference type="InterPro" id="IPR000014">
    <property type="entry name" value="PAS"/>
</dbReference>
<dbReference type="InterPro" id="IPR043128">
    <property type="entry name" value="Rev_trsase/Diguanyl_cyclase"/>
</dbReference>
<dbReference type="SMART" id="SM00267">
    <property type="entry name" value="GGDEF"/>
    <property type="match status" value="1"/>
</dbReference>
<dbReference type="InterPro" id="IPR035965">
    <property type="entry name" value="PAS-like_dom_sf"/>
</dbReference>
<dbReference type="Pfam" id="PF08447">
    <property type="entry name" value="PAS_3"/>
    <property type="match status" value="2"/>
</dbReference>
<evidence type="ECO:0000313" key="4">
    <source>
        <dbReference type="EMBL" id="AMW99350.1"/>
    </source>
</evidence>
<dbReference type="PROSITE" id="PS50887">
    <property type="entry name" value="GGDEF"/>
    <property type="match status" value="1"/>
</dbReference>
<dbReference type="NCBIfam" id="TIGR00254">
    <property type="entry name" value="GGDEF"/>
    <property type="match status" value="1"/>
</dbReference>
<reference evidence="4 5" key="1">
    <citation type="journal article" date="2016" name="Genome Announc.">
        <title>Whole-Genome Sequence of Rummeliibacillus stabekisii Strain PP9 Isolated from Antarctic Soil.</title>
        <authorList>
            <person name="da Mota F.F."/>
            <person name="Vollu R.E."/>
            <person name="Jurelevicius D."/>
            <person name="Seldin L."/>
        </authorList>
    </citation>
    <scope>NUCLEOTIDE SEQUENCE [LARGE SCALE GENOMIC DNA]</scope>
    <source>
        <strain evidence="4 5">PP9</strain>
    </source>
</reference>
<dbReference type="STRING" id="241244.ATY39_07655"/>
<dbReference type="InterPro" id="IPR013655">
    <property type="entry name" value="PAS_fold_3"/>
</dbReference>
<keyword evidence="5" id="KW-1185">Reference proteome</keyword>
<dbReference type="PANTHER" id="PTHR44757:SF2">
    <property type="entry name" value="BIOFILM ARCHITECTURE MAINTENANCE PROTEIN MBAA"/>
    <property type="match status" value="1"/>
</dbReference>
<feature type="domain" description="GGDEF" evidence="3">
    <location>
        <begin position="436"/>
        <end position="569"/>
    </location>
</feature>
<dbReference type="SUPFAM" id="SSF141868">
    <property type="entry name" value="EAL domain-like"/>
    <property type="match status" value="1"/>
</dbReference>
<reference evidence="5" key="2">
    <citation type="submission" date="2016-03" db="EMBL/GenBank/DDBJ databases">
        <authorList>
            <person name="Ploux O."/>
        </authorList>
    </citation>
    <scope>NUCLEOTIDE SEQUENCE [LARGE SCALE GENOMIC DNA]</scope>
    <source>
        <strain evidence="5">PP9</strain>
    </source>
</reference>
<dbReference type="AlphaFoldDB" id="A0A143HD01"/>
<dbReference type="InterPro" id="IPR029787">
    <property type="entry name" value="Nucleotide_cyclase"/>
</dbReference>
<dbReference type="KEGG" id="rst:ATY39_07655"/>
<name>A0A143HD01_9BACL</name>